<protein>
    <submittedName>
        <fullName evidence="2">Predicted protein</fullName>
    </submittedName>
</protein>
<dbReference type="GeneID" id="8855861"/>
<reference evidence="2 3" key="1">
    <citation type="journal article" date="2010" name="Cell">
        <title>The genome of Naegleria gruberi illuminates early eukaryotic versatility.</title>
        <authorList>
            <person name="Fritz-Laylin L.K."/>
            <person name="Prochnik S.E."/>
            <person name="Ginger M.L."/>
            <person name="Dacks J.B."/>
            <person name="Carpenter M.L."/>
            <person name="Field M.C."/>
            <person name="Kuo A."/>
            <person name="Paredez A."/>
            <person name="Chapman J."/>
            <person name="Pham J."/>
            <person name="Shu S."/>
            <person name="Neupane R."/>
            <person name="Cipriano M."/>
            <person name="Mancuso J."/>
            <person name="Tu H."/>
            <person name="Salamov A."/>
            <person name="Lindquist E."/>
            <person name="Shapiro H."/>
            <person name="Lucas S."/>
            <person name="Grigoriev I.V."/>
            <person name="Cande W.Z."/>
            <person name="Fulton C."/>
            <person name="Rokhsar D.S."/>
            <person name="Dawson S.C."/>
        </authorList>
    </citation>
    <scope>NUCLEOTIDE SEQUENCE [LARGE SCALE GENOMIC DNA]</scope>
    <source>
        <strain evidence="2 3">NEG-M</strain>
    </source>
</reference>
<feature type="region of interest" description="Disordered" evidence="1">
    <location>
        <begin position="246"/>
        <end position="266"/>
    </location>
</feature>
<dbReference type="AlphaFoldDB" id="D2VQB9"/>
<feature type="compositionally biased region" description="Basic and acidic residues" evidence="1">
    <location>
        <begin position="255"/>
        <end position="266"/>
    </location>
</feature>
<gene>
    <name evidence="2" type="ORF">NAEGRDRAFT_71171</name>
</gene>
<keyword evidence="3" id="KW-1185">Reference proteome</keyword>
<name>D2VQB9_NAEGR</name>
<sequence>MTNKLTEYISNEQSLKDLPFKSFPIQFAEQAGLYKSYIHMNNGGYDYESILLRRYAKIPDLNMFVTNFVILTQIESNYLITNSKYSNKITNILNLDRLNLAIKAILTYHDNNFNESVPVYNFWPQKLLPNSKYYQAYPINLIEPLNEFGSMEKYIEELLKFLKLENLLEKVEDLIESFQFLAQAFHIPADYDDTSCNLALGSMLFKYLNNNQELINLWKSKNVDYDSLFKIYERFAYHLIVNNNHNNNHNNNQLEHQEEHQEEHQKVNNEQHQNIIDPRSYFIFHKFFENNLNIKLPMTWLMDIKQDRDRFPAVAQPFNVNNVDLSVLTNFIFGVSAHTLNGNELLLDSHPIIEQMLLNASKIIEYSIMNEIESKRPDLSLVYYPSVYDFYWFISRTSFLLKNSNTKSRILLEISKIFDNILIKYITNNLLNLSKKNEKNEIYWDDFLGDFKEKELGEDRLFSTSLALSTLLDTWTNLENNRRVWNPSIPLHVKNLIENGILYLQENLFSFWSIYENAFFSGSVKGSNDYPFYYPMNYCEFLNGTILKPIDPNMITDDLIVGMEGLISPQQYDLYLKQLWFNESVPTKFNGFEKETFPFWSSPALTYSITQLVFSKYLSLN</sequence>
<dbReference type="OrthoDB" id="10025474at2759"/>
<organism evidence="3">
    <name type="scientific">Naegleria gruberi</name>
    <name type="common">Amoeba</name>
    <dbReference type="NCBI Taxonomy" id="5762"/>
    <lineage>
        <taxon>Eukaryota</taxon>
        <taxon>Discoba</taxon>
        <taxon>Heterolobosea</taxon>
        <taxon>Tetramitia</taxon>
        <taxon>Eutetramitia</taxon>
        <taxon>Vahlkampfiidae</taxon>
        <taxon>Naegleria</taxon>
    </lineage>
</organism>
<evidence type="ECO:0000313" key="3">
    <source>
        <dbReference type="Proteomes" id="UP000006671"/>
    </source>
</evidence>
<dbReference type="InParanoid" id="D2VQB9"/>
<evidence type="ECO:0000313" key="2">
    <source>
        <dbReference type="EMBL" id="EFC40845.1"/>
    </source>
</evidence>
<proteinExistence type="predicted"/>
<dbReference type="KEGG" id="ngr:NAEGRDRAFT_71171"/>
<dbReference type="VEuPathDB" id="AmoebaDB:NAEGRDRAFT_71171"/>
<dbReference type="Proteomes" id="UP000006671">
    <property type="component" value="Unassembled WGS sequence"/>
</dbReference>
<dbReference type="eggNOG" id="ENOG502RYKP">
    <property type="taxonomic scope" value="Eukaryota"/>
</dbReference>
<dbReference type="RefSeq" id="XP_002673589.1">
    <property type="nucleotide sequence ID" value="XM_002673543.1"/>
</dbReference>
<dbReference type="OMA" id="YWFISRT"/>
<dbReference type="EMBL" id="GG738889">
    <property type="protein sequence ID" value="EFC40845.1"/>
    <property type="molecule type" value="Genomic_DNA"/>
</dbReference>
<evidence type="ECO:0000256" key="1">
    <source>
        <dbReference type="SAM" id="MobiDB-lite"/>
    </source>
</evidence>
<accession>D2VQB9</accession>